<dbReference type="EC" id="4.1.2.63" evidence="7"/>
<evidence type="ECO:0000256" key="1">
    <source>
        <dbReference type="ARBA" id="ARBA00001964"/>
    </source>
</evidence>
<dbReference type="OrthoDB" id="10006023at2759"/>
<feature type="region of interest" description="Disordered" evidence="8">
    <location>
        <begin position="156"/>
        <end position="181"/>
    </location>
</feature>
<evidence type="ECO:0000313" key="12">
    <source>
        <dbReference type="RefSeq" id="XP_033573816.1"/>
    </source>
</evidence>
<comment type="catalytic activity">
    <reaction evidence="5">
        <text>a 2-hydroxy-3-methyl fatty acyl-CoA = a 2-methyl-branched fatty aldehyde + formyl-CoA</text>
        <dbReference type="Rhea" id="RHEA:25375"/>
        <dbReference type="ChEBI" id="CHEBI:49188"/>
        <dbReference type="ChEBI" id="CHEBI:57376"/>
        <dbReference type="ChEBI" id="CHEBI:58783"/>
        <dbReference type="EC" id="4.1.2.63"/>
    </reaction>
    <physiologicalReaction direction="left-to-right" evidence="5">
        <dbReference type="Rhea" id="RHEA:25376"/>
    </physiologicalReaction>
</comment>
<keyword evidence="4" id="KW-0456">Lyase</keyword>
<reference evidence="12" key="2">
    <citation type="submission" date="2020-04" db="EMBL/GenBank/DDBJ databases">
        <authorList>
            <consortium name="NCBI Genome Project"/>
        </authorList>
    </citation>
    <scope>NUCLEOTIDE SEQUENCE</scope>
    <source>
        <strain evidence="12">CBS 304.34</strain>
    </source>
</reference>
<feature type="domain" description="Thiamine pyrophosphate enzyme TPP-binding" evidence="9">
    <location>
        <begin position="30"/>
        <end position="147"/>
    </location>
</feature>
<sequence length="181" mass="19916">MPPWALALGMPLLHEAYNGIAAEAKFGSTTWKKFVAIEGDSAFGFSGMDVETMARFQMDVLIFVINNGGIYFGGSNSAKDWLQRQAMTVCGASGPGVLRSWALDWEVWYEKIAEACGGKGFLLRTPEELRKAPIEGFHAKAPCIVNVIIQSGKVGKPNFSWQSSSRKKENSQRSSKRTSKF</sequence>
<dbReference type="PANTHER" id="PTHR43710:SF2">
    <property type="entry name" value="2-HYDROXYACYL-COA LYASE 1"/>
    <property type="match status" value="1"/>
</dbReference>
<keyword evidence="2" id="KW-0479">Metal-binding</keyword>
<reference evidence="12" key="3">
    <citation type="submission" date="2025-04" db="UniProtKB">
        <authorList>
            <consortium name="RefSeq"/>
        </authorList>
    </citation>
    <scope>IDENTIFICATION</scope>
    <source>
        <strain evidence="12">CBS 304.34</strain>
    </source>
</reference>
<evidence type="ECO:0000256" key="7">
    <source>
        <dbReference type="ARBA" id="ARBA00044518"/>
    </source>
</evidence>
<evidence type="ECO:0000259" key="9">
    <source>
        <dbReference type="Pfam" id="PF02775"/>
    </source>
</evidence>
<evidence type="ECO:0000256" key="6">
    <source>
        <dbReference type="ARBA" id="ARBA00044454"/>
    </source>
</evidence>
<dbReference type="GO" id="GO:0046872">
    <property type="term" value="F:metal ion binding"/>
    <property type="evidence" value="ECO:0007669"/>
    <property type="project" value="UniProtKB-KW"/>
</dbReference>
<dbReference type="GO" id="GO:0001561">
    <property type="term" value="P:fatty acid alpha-oxidation"/>
    <property type="evidence" value="ECO:0007669"/>
    <property type="project" value="TreeGrafter"/>
</dbReference>
<dbReference type="InterPro" id="IPR029061">
    <property type="entry name" value="THDP-binding"/>
</dbReference>
<evidence type="ECO:0000313" key="11">
    <source>
        <dbReference type="Proteomes" id="UP000504636"/>
    </source>
</evidence>
<dbReference type="GeneID" id="54464653"/>
<dbReference type="Gene3D" id="3.40.50.970">
    <property type="match status" value="1"/>
</dbReference>
<dbReference type="GO" id="GO:0106359">
    <property type="term" value="F:2-hydroxyacyl-CoA lyase activity"/>
    <property type="evidence" value="ECO:0007669"/>
    <property type="project" value="UniProtKB-EC"/>
</dbReference>
<gene>
    <name evidence="10 12" type="ORF">BDZ99DRAFT_500897</name>
</gene>
<dbReference type="Pfam" id="PF02775">
    <property type="entry name" value="TPP_enzyme_C"/>
    <property type="match status" value="1"/>
</dbReference>
<comment type="cofactor">
    <cofactor evidence="1">
        <name>thiamine diphosphate</name>
        <dbReference type="ChEBI" id="CHEBI:58937"/>
    </cofactor>
</comment>
<organism evidence="10">
    <name type="scientific">Mytilinidion resinicola</name>
    <dbReference type="NCBI Taxonomy" id="574789"/>
    <lineage>
        <taxon>Eukaryota</taxon>
        <taxon>Fungi</taxon>
        <taxon>Dikarya</taxon>
        <taxon>Ascomycota</taxon>
        <taxon>Pezizomycotina</taxon>
        <taxon>Dothideomycetes</taxon>
        <taxon>Pleosporomycetidae</taxon>
        <taxon>Mytilinidiales</taxon>
        <taxon>Mytilinidiaceae</taxon>
        <taxon>Mytilinidion</taxon>
    </lineage>
</organism>
<evidence type="ECO:0000256" key="3">
    <source>
        <dbReference type="ARBA" id="ARBA00022842"/>
    </source>
</evidence>
<dbReference type="InterPro" id="IPR011766">
    <property type="entry name" value="TPP_enzyme_TPP-bd"/>
</dbReference>
<dbReference type="InterPro" id="IPR045025">
    <property type="entry name" value="HACL1-like"/>
</dbReference>
<dbReference type="RefSeq" id="XP_033573816.1">
    <property type="nucleotide sequence ID" value="XM_033723760.1"/>
</dbReference>
<proteinExistence type="predicted"/>
<dbReference type="EMBL" id="MU003706">
    <property type="protein sequence ID" value="KAF2806852.1"/>
    <property type="molecule type" value="Genomic_DNA"/>
</dbReference>
<keyword evidence="3" id="KW-0460">Magnesium</keyword>
<evidence type="ECO:0000313" key="10">
    <source>
        <dbReference type="EMBL" id="KAF2806852.1"/>
    </source>
</evidence>
<reference evidence="10 12" key="1">
    <citation type="journal article" date="2020" name="Stud. Mycol.">
        <title>101 Dothideomycetes genomes: a test case for predicting lifestyles and emergence of pathogens.</title>
        <authorList>
            <person name="Haridas S."/>
            <person name="Albert R."/>
            <person name="Binder M."/>
            <person name="Bloem J."/>
            <person name="Labutti K."/>
            <person name="Salamov A."/>
            <person name="Andreopoulos B."/>
            <person name="Baker S."/>
            <person name="Barry K."/>
            <person name="Bills G."/>
            <person name="Bluhm B."/>
            <person name="Cannon C."/>
            <person name="Castanera R."/>
            <person name="Culley D."/>
            <person name="Daum C."/>
            <person name="Ezra D."/>
            <person name="Gonzalez J."/>
            <person name="Henrissat B."/>
            <person name="Kuo A."/>
            <person name="Liang C."/>
            <person name="Lipzen A."/>
            <person name="Lutzoni F."/>
            <person name="Magnuson J."/>
            <person name="Mondo S."/>
            <person name="Nolan M."/>
            <person name="Ohm R."/>
            <person name="Pangilinan J."/>
            <person name="Park H.-J."/>
            <person name="Ramirez L."/>
            <person name="Alfaro M."/>
            <person name="Sun H."/>
            <person name="Tritt A."/>
            <person name="Yoshinaga Y."/>
            <person name="Zwiers L.-H."/>
            <person name="Turgeon B."/>
            <person name="Goodwin S."/>
            <person name="Spatafora J."/>
            <person name="Crous P."/>
            <person name="Grigoriev I."/>
        </authorList>
    </citation>
    <scope>NUCLEOTIDE SEQUENCE</scope>
    <source>
        <strain evidence="10 12">CBS 304.34</strain>
    </source>
</reference>
<dbReference type="AlphaFoldDB" id="A0A6A6YDF2"/>
<evidence type="ECO:0000256" key="8">
    <source>
        <dbReference type="SAM" id="MobiDB-lite"/>
    </source>
</evidence>
<dbReference type="PANTHER" id="PTHR43710">
    <property type="entry name" value="2-HYDROXYACYL-COA LYASE"/>
    <property type="match status" value="1"/>
</dbReference>
<protein>
    <recommendedName>
        <fullName evidence="7">2-hydroxyacyl-CoA lyase</fullName>
        <ecNumber evidence="7">4.1.2.63</ecNumber>
    </recommendedName>
</protein>
<dbReference type="GO" id="GO:0005777">
    <property type="term" value="C:peroxisome"/>
    <property type="evidence" value="ECO:0007669"/>
    <property type="project" value="TreeGrafter"/>
</dbReference>
<accession>A0A6A6YDF2</accession>
<evidence type="ECO:0000256" key="2">
    <source>
        <dbReference type="ARBA" id="ARBA00022723"/>
    </source>
</evidence>
<dbReference type="SUPFAM" id="SSF52518">
    <property type="entry name" value="Thiamin diphosphate-binding fold (THDP-binding)"/>
    <property type="match status" value="1"/>
</dbReference>
<keyword evidence="11" id="KW-1185">Reference proteome</keyword>
<evidence type="ECO:0000256" key="4">
    <source>
        <dbReference type="ARBA" id="ARBA00023239"/>
    </source>
</evidence>
<dbReference type="Proteomes" id="UP000504636">
    <property type="component" value="Unplaced"/>
</dbReference>
<dbReference type="GO" id="GO:0030976">
    <property type="term" value="F:thiamine pyrophosphate binding"/>
    <property type="evidence" value="ECO:0007669"/>
    <property type="project" value="InterPro"/>
</dbReference>
<name>A0A6A6YDF2_9PEZI</name>
<comment type="catalytic activity">
    <reaction evidence="6">
        <text>an (R)-2-hydroxy-long-chain-fatty acyl-CoA = a long-chain fatty aldehyde + formyl-CoA</text>
        <dbReference type="Rhea" id="RHEA:67444"/>
        <dbReference type="ChEBI" id="CHEBI:17176"/>
        <dbReference type="ChEBI" id="CHEBI:57376"/>
        <dbReference type="ChEBI" id="CHEBI:170012"/>
        <dbReference type="EC" id="4.1.2.63"/>
    </reaction>
    <physiologicalReaction direction="left-to-right" evidence="6">
        <dbReference type="Rhea" id="RHEA:67445"/>
    </physiologicalReaction>
</comment>
<evidence type="ECO:0000256" key="5">
    <source>
        <dbReference type="ARBA" id="ARBA00044451"/>
    </source>
</evidence>